<keyword evidence="3" id="KW-1185">Reference proteome</keyword>
<accession>A0AAV4L9W3</accession>
<dbReference type="RefSeq" id="WP_282197840.1">
    <property type="nucleotide sequence ID" value="NZ_BOQE01000001.1"/>
</dbReference>
<protein>
    <recommendedName>
        <fullName evidence="4">DUF2619 domain-containing protein</fullName>
    </recommendedName>
</protein>
<gene>
    <name evidence="2" type="ORF">DNHGIG_01160</name>
</gene>
<evidence type="ECO:0000313" key="2">
    <source>
        <dbReference type="EMBL" id="GIM44567.1"/>
    </source>
</evidence>
<comment type="caution">
    <text evidence="2">The sequence shown here is derived from an EMBL/GenBank/DDBJ whole genome shotgun (WGS) entry which is preliminary data.</text>
</comment>
<organism evidence="2 3">
    <name type="scientific">Collibacillus ludicampi</name>
    <dbReference type="NCBI Taxonomy" id="2771369"/>
    <lineage>
        <taxon>Bacteria</taxon>
        <taxon>Bacillati</taxon>
        <taxon>Bacillota</taxon>
        <taxon>Bacilli</taxon>
        <taxon>Bacillales</taxon>
        <taxon>Alicyclobacillaceae</taxon>
        <taxon>Collibacillus</taxon>
    </lineage>
</organism>
<dbReference type="AlphaFoldDB" id="A0AAV4L9W3"/>
<sequence>MFRNMVDHVVWGMAGLRFLSGTIEVLAAFLMLYFGTVERALMVNAVLSLVGPTVLILVTTLGLIGLAEKLELWRRVLVMAGVGLILWGVRG</sequence>
<dbReference type="Pfam" id="PF10942">
    <property type="entry name" value="DUF2619"/>
    <property type="match status" value="1"/>
</dbReference>
<feature type="transmembrane region" description="Helical" evidence="1">
    <location>
        <begin position="72"/>
        <end position="89"/>
    </location>
</feature>
<feature type="transmembrane region" description="Helical" evidence="1">
    <location>
        <begin position="12"/>
        <end position="34"/>
    </location>
</feature>
<keyword evidence="1" id="KW-0472">Membrane</keyword>
<dbReference type="EMBL" id="BOQE01000001">
    <property type="protein sequence ID" value="GIM44567.1"/>
    <property type="molecule type" value="Genomic_DNA"/>
</dbReference>
<evidence type="ECO:0000256" key="1">
    <source>
        <dbReference type="SAM" id="Phobius"/>
    </source>
</evidence>
<feature type="transmembrane region" description="Helical" evidence="1">
    <location>
        <begin position="41"/>
        <end position="66"/>
    </location>
</feature>
<evidence type="ECO:0000313" key="3">
    <source>
        <dbReference type="Proteomes" id="UP001057291"/>
    </source>
</evidence>
<keyword evidence="1" id="KW-0812">Transmembrane</keyword>
<dbReference type="InterPro" id="IPR020390">
    <property type="entry name" value="Uncharacterised_YqhV"/>
</dbReference>
<evidence type="ECO:0008006" key="4">
    <source>
        <dbReference type="Google" id="ProtNLM"/>
    </source>
</evidence>
<proteinExistence type="predicted"/>
<name>A0AAV4L9W3_9BACL</name>
<dbReference type="Proteomes" id="UP001057291">
    <property type="component" value="Unassembled WGS sequence"/>
</dbReference>
<reference evidence="2" key="1">
    <citation type="journal article" date="2023" name="Int. J. Syst. Evol. Microbiol.">
        <title>Collibacillus ludicampi gen. nov., sp. nov., a new soil bacterium of the family Alicyclobacillaceae.</title>
        <authorList>
            <person name="Jojima T."/>
            <person name="Ioku Y."/>
            <person name="Fukuta Y."/>
            <person name="Shirasaka N."/>
            <person name="Matsumura Y."/>
            <person name="Mori M."/>
        </authorList>
    </citation>
    <scope>NUCLEOTIDE SEQUENCE</scope>
    <source>
        <strain evidence="2">TP075</strain>
    </source>
</reference>
<keyword evidence="1" id="KW-1133">Transmembrane helix</keyword>